<dbReference type="STRING" id="493475.GARC_1488"/>
<dbReference type="NCBIfam" id="TIGR02532">
    <property type="entry name" value="IV_pilin_GFxxxE"/>
    <property type="match status" value="1"/>
</dbReference>
<sequence length="212" mass="22928">MIVKSNPKKSYVNNQQGVGMIEVLVTLFILSVGLLGVAYLQFVGSFTNSEALSRSQSVLVAQQLTERLRASAVFSPLGKGLVVHNDYFDEDLYNFSGMTCTTGLPHACYCLARPNSIPNCNDNVCTAAQLAVFDGYEVSCSAVAANPEIKISLTCELDNNAADTDACSVGSKHIVILSWPVENWQNIERTLNADCNVDETLPHDCVSVDVTL</sequence>
<keyword evidence="1" id="KW-1133">Transmembrane helix</keyword>
<protein>
    <submittedName>
        <fullName evidence="2">Type IV pilus assembly protein PilV</fullName>
    </submittedName>
</protein>
<dbReference type="Pfam" id="PF07963">
    <property type="entry name" value="N_methyl"/>
    <property type="match status" value="1"/>
</dbReference>
<organism evidence="2 3">
    <name type="scientific">Paraglaciecola arctica BSs20135</name>
    <dbReference type="NCBI Taxonomy" id="493475"/>
    <lineage>
        <taxon>Bacteria</taxon>
        <taxon>Pseudomonadati</taxon>
        <taxon>Pseudomonadota</taxon>
        <taxon>Gammaproteobacteria</taxon>
        <taxon>Alteromonadales</taxon>
        <taxon>Alteromonadaceae</taxon>
        <taxon>Paraglaciecola</taxon>
    </lineage>
</organism>
<dbReference type="AlphaFoldDB" id="K6Y3D1"/>
<name>K6Y3D1_9ALTE</name>
<evidence type="ECO:0000313" key="2">
    <source>
        <dbReference type="EMBL" id="GAC18461.1"/>
    </source>
</evidence>
<comment type="caution">
    <text evidence="2">The sequence shown here is derived from an EMBL/GenBank/DDBJ whole genome shotgun (WGS) entry which is preliminary data.</text>
</comment>
<accession>K6Y3D1</accession>
<evidence type="ECO:0000313" key="3">
    <source>
        <dbReference type="Proteomes" id="UP000006327"/>
    </source>
</evidence>
<proteinExistence type="predicted"/>
<dbReference type="EMBL" id="BAEO01000017">
    <property type="protein sequence ID" value="GAC18461.1"/>
    <property type="molecule type" value="Genomic_DNA"/>
</dbReference>
<dbReference type="Proteomes" id="UP000006327">
    <property type="component" value="Unassembled WGS sequence"/>
</dbReference>
<keyword evidence="3" id="KW-1185">Reference proteome</keyword>
<reference evidence="2 3" key="1">
    <citation type="journal article" date="2017" name="Antonie Van Leeuwenhoek">
        <title>Rhizobium rhizosphaerae sp. nov., a novel species isolated from rice rhizosphere.</title>
        <authorList>
            <person name="Zhao J.J."/>
            <person name="Zhang J."/>
            <person name="Zhang R.J."/>
            <person name="Zhang C.W."/>
            <person name="Yin H.Q."/>
            <person name="Zhang X.X."/>
        </authorList>
    </citation>
    <scope>NUCLEOTIDE SEQUENCE [LARGE SCALE GENOMIC DNA]</scope>
    <source>
        <strain evidence="2 3">BSs20135</strain>
    </source>
</reference>
<keyword evidence="1" id="KW-0812">Transmembrane</keyword>
<gene>
    <name evidence="2" type="primary">pilV</name>
    <name evidence="2" type="ORF">GARC_1488</name>
</gene>
<feature type="transmembrane region" description="Helical" evidence="1">
    <location>
        <begin position="21"/>
        <end position="42"/>
    </location>
</feature>
<keyword evidence="1" id="KW-0472">Membrane</keyword>
<dbReference type="RefSeq" id="WP_007618315.1">
    <property type="nucleotide sequence ID" value="NZ_BAEO01000017.1"/>
</dbReference>
<dbReference type="InterPro" id="IPR012902">
    <property type="entry name" value="N_methyl_site"/>
</dbReference>
<evidence type="ECO:0000256" key="1">
    <source>
        <dbReference type="SAM" id="Phobius"/>
    </source>
</evidence>
<dbReference type="eggNOG" id="COG4967">
    <property type="taxonomic scope" value="Bacteria"/>
</dbReference>